<comment type="similarity">
    <text evidence="1 2">Belongs to the BioY family.</text>
</comment>
<feature type="transmembrane region" description="Helical" evidence="3">
    <location>
        <begin position="31"/>
        <end position="48"/>
    </location>
</feature>
<dbReference type="GO" id="GO:0015225">
    <property type="term" value="F:biotin transmembrane transporter activity"/>
    <property type="evidence" value="ECO:0007669"/>
    <property type="project" value="UniProtKB-UniRule"/>
</dbReference>
<accession>A0A1M5TMJ2</accession>
<dbReference type="Pfam" id="PF02632">
    <property type="entry name" value="BioY"/>
    <property type="match status" value="1"/>
</dbReference>
<dbReference type="STRING" id="1121316.SAMN02745207_01386"/>
<feature type="transmembrane region" description="Helical" evidence="3">
    <location>
        <begin position="153"/>
        <end position="175"/>
    </location>
</feature>
<keyword evidence="2" id="KW-0813">Transport</keyword>
<keyword evidence="2" id="KW-1003">Cell membrane</keyword>
<keyword evidence="2 3" id="KW-0472">Membrane</keyword>
<dbReference type="RefSeq" id="WP_073337702.1">
    <property type="nucleotide sequence ID" value="NZ_FQXM01000006.1"/>
</dbReference>
<organism evidence="4 5">
    <name type="scientific">Clostridium grantii DSM 8605</name>
    <dbReference type="NCBI Taxonomy" id="1121316"/>
    <lineage>
        <taxon>Bacteria</taxon>
        <taxon>Bacillati</taxon>
        <taxon>Bacillota</taxon>
        <taxon>Clostridia</taxon>
        <taxon>Eubacteriales</taxon>
        <taxon>Clostridiaceae</taxon>
        <taxon>Clostridium</taxon>
    </lineage>
</organism>
<dbReference type="EMBL" id="FQXM01000006">
    <property type="protein sequence ID" value="SHH51886.1"/>
    <property type="molecule type" value="Genomic_DNA"/>
</dbReference>
<dbReference type="PANTHER" id="PTHR34295">
    <property type="entry name" value="BIOTIN TRANSPORTER BIOY"/>
    <property type="match status" value="1"/>
</dbReference>
<evidence type="ECO:0000256" key="3">
    <source>
        <dbReference type="SAM" id="Phobius"/>
    </source>
</evidence>
<dbReference type="GO" id="GO:0005886">
    <property type="term" value="C:plasma membrane"/>
    <property type="evidence" value="ECO:0007669"/>
    <property type="project" value="UniProtKB-SubCell"/>
</dbReference>
<evidence type="ECO:0000256" key="1">
    <source>
        <dbReference type="ARBA" id="ARBA00010692"/>
    </source>
</evidence>
<dbReference type="PANTHER" id="PTHR34295:SF1">
    <property type="entry name" value="BIOTIN TRANSPORTER BIOY"/>
    <property type="match status" value="1"/>
</dbReference>
<feature type="transmembrane region" description="Helical" evidence="3">
    <location>
        <begin position="76"/>
        <end position="97"/>
    </location>
</feature>
<feature type="transmembrane region" description="Helical" evidence="3">
    <location>
        <begin position="53"/>
        <end position="70"/>
    </location>
</feature>
<protein>
    <recommendedName>
        <fullName evidence="2">Biotin transporter</fullName>
    </recommendedName>
</protein>
<dbReference type="InterPro" id="IPR003784">
    <property type="entry name" value="BioY"/>
</dbReference>
<feature type="transmembrane region" description="Helical" evidence="3">
    <location>
        <begin position="109"/>
        <end position="133"/>
    </location>
</feature>
<gene>
    <name evidence="4" type="ORF">SAMN02745207_01386</name>
</gene>
<comment type="subcellular location">
    <subcellularLocation>
        <location evidence="2">Cell membrane</location>
        <topology evidence="2">Multi-pass membrane protein</topology>
    </subcellularLocation>
</comment>
<dbReference type="Gene3D" id="1.10.1760.20">
    <property type="match status" value="1"/>
</dbReference>
<proteinExistence type="inferred from homology"/>
<evidence type="ECO:0000256" key="2">
    <source>
        <dbReference type="PIRNR" id="PIRNR016661"/>
    </source>
</evidence>
<dbReference type="PIRSF" id="PIRSF016661">
    <property type="entry name" value="BioY"/>
    <property type="match status" value="1"/>
</dbReference>
<dbReference type="AlphaFoldDB" id="A0A1M5TMJ2"/>
<sequence length="184" mass="19813">MKITTKEMILVSMFAALTAVGGFLKIPVEPAAITLQFLFTAFAGIILGAKLGALSQIVYLVIGLIGVPIFTKGGGIGYVFQPSFGYLIGFVAGAYVIGKIVEKSEKQNYITFFIASIVGSFIIYLIGVPYLYVIVKNVMGSDINFMWALKNGLLLFLPGDILKCIIIAIVGVNIIPRLKKANIL</sequence>
<name>A0A1M5TMJ2_9CLOT</name>
<evidence type="ECO:0000313" key="5">
    <source>
        <dbReference type="Proteomes" id="UP000184447"/>
    </source>
</evidence>
<evidence type="ECO:0000313" key="4">
    <source>
        <dbReference type="EMBL" id="SHH51886.1"/>
    </source>
</evidence>
<dbReference type="OrthoDB" id="9803495at2"/>
<keyword evidence="3" id="KW-0812">Transmembrane</keyword>
<dbReference type="Proteomes" id="UP000184447">
    <property type="component" value="Unassembled WGS sequence"/>
</dbReference>
<reference evidence="4 5" key="1">
    <citation type="submission" date="2016-11" db="EMBL/GenBank/DDBJ databases">
        <authorList>
            <person name="Jaros S."/>
            <person name="Januszkiewicz K."/>
            <person name="Wedrychowicz H."/>
        </authorList>
    </citation>
    <scope>NUCLEOTIDE SEQUENCE [LARGE SCALE GENOMIC DNA]</scope>
    <source>
        <strain evidence="4 5">DSM 8605</strain>
    </source>
</reference>
<keyword evidence="5" id="KW-1185">Reference proteome</keyword>
<keyword evidence="3" id="KW-1133">Transmembrane helix</keyword>